<dbReference type="InParanoid" id="A0A067QWU2"/>
<dbReference type="STRING" id="136037.A0A067QWU2"/>
<evidence type="ECO:0000313" key="7">
    <source>
        <dbReference type="Proteomes" id="UP000027135"/>
    </source>
</evidence>
<dbReference type="FunFam" id="2.30.130.30:FF:000006">
    <property type="entry name" value="Putative_zinc_finger_motif_-_C2HC5-type /ASCH_domain_containing_protein_-_putative"/>
    <property type="match status" value="1"/>
</dbReference>
<keyword evidence="7" id="KW-1185">Reference proteome</keyword>
<dbReference type="InterPro" id="IPR056993">
    <property type="entry name" value="TRIP4_3rd_dom"/>
</dbReference>
<dbReference type="Pfam" id="PF04266">
    <property type="entry name" value="ASCH"/>
    <property type="match status" value="1"/>
</dbReference>
<gene>
    <name evidence="6" type="ORF">L798_15260</name>
</gene>
<dbReference type="EMBL" id="KK853153">
    <property type="protein sequence ID" value="KDR10551.1"/>
    <property type="molecule type" value="Genomic_DNA"/>
</dbReference>
<dbReference type="InterPro" id="IPR007374">
    <property type="entry name" value="ASCH_domain"/>
</dbReference>
<feature type="domain" description="ASCH" evidence="2">
    <location>
        <begin position="381"/>
        <end position="466"/>
    </location>
</feature>
<evidence type="ECO:0000313" key="6">
    <source>
        <dbReference type="EMBL" id="KDR10551.1"/>
    </source>
</evidence>
<evidence type="ECO:0000259" key="5">
    <source>
        <dbReference type="Pfam" id="PF23135"/>
    </source>
</evidence>
<evidence type="ECO:0000259" key="2">
    <source>
        <dbReference type="Pfam" id="PF04266"/>
    </source>
</evidence>
<dbReference type="PANTHER" id="PTHR12963">
    <property type="entry name" value="THYROID RECEPTOR INTERACTING PROTEIN RELATED"/>
    <property type="match status" value="1"/>
</dbReference>
<dbReference type="GO" id="GO:0072344">
    <property type="term" value="P:rescue of stalled ribosome"/>
    <property type="evidence" value="ECO:0007669"/>
    <property type="project" value="InterPro"/>
</dbReference>
<dbReference type="Proteomes" id="UP000027135">
    <property type="component" value="Unassembled WGS sequence"/>
</dbReference>
<dbReference type="OrthoDB" id="338816at2759"/>
<dbReference type="Pfam" id="PF23134">
    <property type="entry name" value="TRIP4_3rd"/>
    <property type="match status" value="1"/>
</dbReference>
<feature type="domain" description="TRIP4/RQT4 C2HC5-type zinc finger" evidence="3">
    <location>
        <begin position="148"/>
        <end position="192"/>
    </location>
</feature>
<dbReference type="GO" id="GO:0008270">
    <property type="term" value="F:zinc ion binding"/>
    <property type="evidence" value="ECO:0007669"/>
    <property type="project" value="InterPro"/>
</dbReference>
<dbReference type="SUPFAM" id="SSF88697">
    <property type="entry name" value="PUA domain-like"/>
    <property type="match status" value="1"/>
</dbReference>
<feature type="region of interest" description="Disordered" evidence="1">
    <location>
        <begin position="91"/>
        <end position="124"/>
    </location>
</feature>
<dbReference type="InterPro" id="IPR056994">
    <property type="entry name" value="TRI4_N"/>
</dbReference>
<feature type="domain" description="Activating signal cointegrator 1 third" evidence="4">
    <location>
        <begin position="244"/>
        <end position="295"/>
    </location>
</feature>
<dbReference type="AlphaFoldDB" id="A0A067QWU2"/>
<evidence type="ECO:0000256" key="1">
    <source>
        <dbReference type="SAM" id="MobiDB-lite"/>
    </source>
</evidence>
<dbReference type="Pfam" id="PF06221">
    <property type="entry name" value="zf-C2HC5"/>
    <property type="match status" value="1"/>
</dbReference>
<reference evidence="6 7" key="1">
    <citation type="journal article" date="2014" name="Nat. Commun.">
        <title>Molecular traces of alternative social organization in a termite genome.</title>
        <authorList>
            <person name="Terrapon N."/>
            <person name="Li C."/>
            <person name="Robertson H.M."/>
            <person name="Ji L."/>
            <person name="Meng X."/>
            <person name="Booth W."/>
            <person name="Chen Z."/>
            <person name="Childers C.P."/>
            <person name="Glastad K.M."/>
            <person name="Gokhale K."/>
            <person name="Gowin J."/>
            <person name="Gronenberg W."/>
            <person name="Hermansen R.A."/>
            <person name="Hu H."/>
            <person name="Hunt B.G."/>
            <person name="Huylmans A.K."/>
            <person name="Khalil S.M."/>
            <person name="Mitchell R.D."/>
            <person name="Munoz-Torres M.C."/>
            <person name="Mustard J.A."/>
            <person name="Pan H."/>
            <person name="Reese J.T."/>
            <person name="Scharf M.E."/>
            <person name="Sun F."/>
            <person name="Vogel H."/>
            <person name="Xiao J."/>
            <person name="Yang W."/>
            <person name="Yang Z."/>
            <person name="Yang Z."/>
            <person name="Zhou J."/>
            <person name="Zhu J."/>
            <person name="Brent C.S."/>
            <person name="Elsik C.G."/>
            <person name="Goodisman M.A."/>
            <person name="Liberles D.A."/>
            <person name="Roe R.M."/>
            <person name="Vargo E.L."/>
            <person name="Vilcinskas A."/>
            <person name="Wang J."/>
            <person name="Bornberg-Bauer E."/>
            <person name="Korb J."/>
            <person name="Zhang G."/>
            <person name="Liebig J."/>
        </authorList>
    </citation>
    <scope>NUCLEOTIDE SEQUENCE [LARGE SCALE GENOMIC DNA]</scope>
    <source>
        <tissue evidence="6">Whole organism</tissue>
    </source>
</reference>
<dbReference type="InterPro" id="IPR009349">
    <property type="entry name" value="TRIP4/RQT4_C2HC5_Znf"/>
</dbReference>
<feature type="domain" description="Activating signal cointegrator 1 N-terminal" evidence="5">
    <location>
        <begin position="10"/>
        <end position="70"/>
    </location>
</feature>
<accession>A0A067QWU2</accession>
<evidence type="ECO:0000259" key="3">
    <source>
        <dbReference type="Pfam" id="PF06221"/>
    </source>
</evidence>
<dbReference type="OMA" id="EFNSYRH"/>
<dbReference type="InterPro" id="IPR015947">
    <property type="entry name" value="PUA-like_sf"/>
</dbReference>
<evidence type="ECO:0000259" key="4">
    <source>
        <dbReference type="Pfam" id="PF23134"/>
    </source>
</evidence>
<organism evidence="6 7">
    <name type="scientific">Zootermopsis nevadensis</name>
    <name type="common">Dampwood termite</name>
    <dbReference type="NCBI Taxonomy" id="136037"/>
    <lineage>
        <taxon>Eukaryota</taxon>
        <taxon>Metazoa</taxon>
        <taxon>Ecdysozoa</taxon>
        <taxon>Arthropoda</taxon>
        <taxon>Hexapoda</taxon>
        <taxon>Insecta</taxon>
        <taxon>Pterygota</taxon>
        <taxon>Neoptera</taxon>
        <taxon>Polyneoptera</taxon>
        <taxon>Dictyoptera</taxon>
        <taxon>Blattodea</taxon>
        <taxon>Blattoidea</taxon>
        <taxon>Termitoidae</taxon>
        <taxon>Termopsidae</taxon>
        <taxon>Zootermopsis</taxon>
    </lineage>
</organism>
<dbReference type="GO" id="GO:0005634">
    <property type="term" value="C:nucleus"/>
    <property type="evidence" value="ECO:0007669"/>
    <property type="project" value="InterPro"/>
</dbReference>
<feature type="compositionally biased region" description="Basic and acidic residues" evidence="1">
    <location>
        <begin position="106"/>
        <end position="122"/>
    </location>
</feature>
<dbReference type="eggNOG" id="KOG2845">
    <property type="taxonomic scope" value="Eukaryota"/>
</dbReference>
<dbReference type="FunCoup" id="A0A067QWU2">
    <property type="interactions" value="1002"/>
</dbReference>
<dbReference type="GO" id="GO:0180022">
    <property type="term" value="C:RQC-trigger complex"/>
    <property type="evidence" value="ECO:0007669"/>
    <property type="project" value="InterPro"/>
</dbReference>
<proteinExistence type="predicted"/>
<name>A0A067QWU2_ZOONE</name>
<dbReference type="CDD" id="cd06554">
    <property type="entry name" value="ASCH_ASC-1_like"/>
    <property type="match status" value="1"/>
</dbReference>
<dbReference type="Gene3D" id="2.30.130.30">
    <property type="entry name" value="Hypothetical protein"/>
    <property type="match status" value="1"/>
</dbReference>
<dbReference type="InterPro" id="IPR039128">
    <property type="entry name" value="TRIP4-like"/>
</dbReference>
<sequence>MAEFSDKETLESWVNSKLSAILDFPVPQDLTKYILSIENARDLEDYLKTLLNFSSAHHRQFYEELLQKRQVGFTGLPLDIQGYKKSETEQIYVHPKQTEKKKKSKGQFEDTSQKENVKEPQGKKKSKFVNLYSSDGQARDVVILKGRHRCDCQASKHRLVSNCLKCGRIVCEQEGSGPCLFCGNLVCSREEELLLASGSKRAEHLLQKLVEQKKPEGLESAIQHRNKLLEYDKTSERRTKVIDDESDYFPVNSIWLSKAEREKLQQQEEELQARHHLSRLDRRLTLDFAGRKVLECDDPEYFYDPEDIVLKEISESIKENRRAVMNGGSVNPGVLRTQPIFQEAVGRSLQPTSLSLQGTTSFHRRVQDRELIEMLDEGCCLTLHQPWASLFVAGIKLHEGRTWYTSHRGRLWIAAALKVPTPQEIQTAEHLYEVLKGGERLQFPLQYPTSCLLGCVYMVDCLPQEEYRVKFPEGESDSPFVFVCEDAQKLPIRFPIQGKHKIYKLDPKIHAAARKSLQRVAELQAEWATVH</sequence>
<protein>
    <submittedName>
        <fullName evidence="6">Activating signal cointegrator 1</fullName>
    </submittedName>
</protein>
<dbReference type="PANTHER" id="PTHR12963:SF4">
    <property type="entry name" value="ACTIVATING SIGNAL COINTEGRATOR 1"/>
    <property type="match status" value="1"/>
</dbReference>
<dbReference type="Pfam" id="PF23135">
    <property type="entry name" value="TRI4_N"/>
    <property type="match status" value="1"/>
</dbReference>